<dbReference type="AlphaFoldDB" id="A0A0E9PFF5"/>
<protein>
    <submittedName>
        <fullName evidence="1">Uncharacterized protein</fullName>
    </submittedName>
</protein>
<dbReference type="EMBL" id="GBXM01105782">
    <property type="protein sequence ID" value="JAH02795.1"/>
    <property type="molecule type" value="Transcribed_RNA"/>
</dbReference>
<name>A0A0E9PFF5_ANGAN</name>
<reference evidence="1" key="2">
    <citation type="journal article" date="2015" name="Fish Shellfish Immunol.">
        <title>Early steps in the European eel (Anguilla anguilla)-Vibrio vulnificus interaction in the gills: Role of the RtxA13 toxin.</title>
        <authorList>
            <person name="Callol A."/>
            <person name="Pajuelo D."/>
            <person name="Ebbesson L."/>
            <person name="Teles M."/>
            <person name="MacKenzie S."/>
            <person name="Amaro C."/>
        </authorList>
    </citation>
    <scope>NUCLEOTIDE SEQUENCE</scope>
</reference>
<sequence>MFQYIQKLRTEGPPGVGTFRSART</sequence>
<proteinExistence type="predicted"/>
<accession>A0A0E9PFF5</accession>
<evidence type="ECO:0000313" key="1">
    <source>
        <dbReference type="EMBL" id="JAH02795.1"/>
    </source>
</evidence>
<organism evidence="1">
    <name type="scientific">Anguilla anguilla</name>
    <name type="common">European freshwater eel</name>
    <name type="synonym">Muraena anguilla</name>
    <dbReference type="NCBI Taxonomy" id="7936"/>
    <lineage>
        <taxon>Eukaryota</taxon>
        <taxon>Metazoa</taxon>
        <taxon>Chordata</taxon>
        <taxon>Craniata</taxon>
        <taxon>Vertebrata</taxon>
        <taxon>Euteleostomi</taxon>
        <taxon>Actinopterygii</taxon>
        <taxon>Neopterygii</taxon>
        <taxon>Teleostei</taxon>
        <taxon>Anguilliformes</taxon>
        <taxon>Anguillidae</taxon>
        <taxon>Anguilla</taxon>
    </lineage>
</organism>
<reference evidence="1" key="1">
    <citation type="submission" date="2014-11" db="EMBL/GenBank/DDBJ databases">
        <authorList>
            <person name="Amaro Gonzalez C."/>
        </authorList>
    </citation>
    <scope>NUCLEOTIDE SEQUENCE</scope>
</reference>